<dbReference type="AlphaFoldDB" id="A0A540KKJ0"/>
<accession>A0A540KKJ0</accession>
<dbReference type="EMBL" id="VIEB01001155">
    <property type="protein sequence ID" value="TQD74744.1"/>
    <property type="molecule type" value="Genomic_DNA"/>
</dbReference>
<evidence type="ECO:0000313" key="2">
    <source>
        <dbReference type="Proteomes" id="UP000315295"/>
    </source>
</evidence>
<protein>
    <submittedName>
        <fullName evidence="1">Uncharacterized protein</fullName>
    </submittedName>
</protein>
<name>A0A540KKJ0_MALBA</name>
<organism evidence="1 2">
    <name type="scientific">Malus baccata</name>
    <name type="common">Siberian crab apple</name>
    <name type="synonym">Pyrus baccata</name>
    <dbReference type="NCBI Taxonomy" id="106549"/>
    <lineage>
        <taxon>Eukaryota</taxon>
        <taxon>Viridiplantae</taxon>
        <taxon>Streptophyta</taxon>
        <taxon>Embryophyta</taxon>
        <taxon>Tracheophyta</taxon>
        <taxon>Spermatophyta</taxon>
        <taxon>Magnoliopsida</taxon>
        <taxon>eudicotyledons</taxon>
        <taxon>Gunneridae</taxon>
        <taxon>Pentapetalae</taxon>
        <taxon>rosids</taxon>
        <taxon>fabids</taxon>
        <taxon>Rosales</taxon>
        <taxon>Rosaceae</taxon>
        <taxon>Amygdaloideae</taxon>
        <taxon>Maleae</taxon>
        <taxon>Malus</taxon>
    </lineage>
</organism>
<evidence type="ECO:0000313" key="1">
    <source>
        <dbReference type="EMBL" id="TQD74744.1"/>
    </source>
</evidence>
<gene>
    <name evidence="1" type="ORF">C1H46_039717</name>
</gene>
<reference evidence="1 2" key="1">
    <citation type="journal article" date="2019" name="G3 (Bethesda)">
        <title>Sequencing of a Wild Apple (Malus baccata) Genome Unravels the Differences Between Cultivated and Wild Apple Species Regarding Disease Resistance and Cold Tolerance.</title>
        <authorList>
            <person name="Chen X."/>
        </authorList>
    </citation>
    <scope>NUCLEOTIDE SEQUENCE [LARGE SCALE GENOMIC DNA]</scope>
    <source>
        <strain evidence="2">cv. Shandingzi</strain>
        <tissue evidence="1">Leaves</tissue>
    </source>
</reference>
<sequence>MHLWSSATIRDSFKLAYLRKLEWNLQRMKSEKESQNSVDQKLLDGQEAGAARQPNSPQCEINGKALPIPRLVEVMEWSLDSAARF</sequence>
<dbReference type="Proteomes" id="UP000315295">
    <property type="component" value="Unassembled WGS sequence"/>
</dbReference>
<dbReference type="PANTHER" id="PTHR37263:SF2">
    <property type="entry name" value="EXPRESSED PROTEIN"/>
    <property type="match status" value="1"/>
</dbReference>
<proteinExistence type="predicted"/>
<keyword evidence="2" id="KW-1185">Reference proteome</keyword>
<dbReference type="PANTHER" id="PTHR37263">
    <property type="entry name" value="EXPRESSED PROTEIN"/>
    <property type="match status" value="1"/>
</dbReference>
<comment type="caution">
    <text evidence="1">The sequence shown here is derived from an EMBL/GenBank/DDBJ whole genome shotgun (WGS) entry which is preliminary data.</text>
</comment>